<dbReference type="Proteomes" id="UP000714625">
    <property type="component" value="Unassembled WGS sequence"/>
</dbReference>
<reference evidence="1" key="1">
    <citation type="submission" date="2016-10" db="EMBL/GenBank/DDBJ databases">
        <title>The High Quality Genome of Vibrio alginolyticus K01M1.</title>
        <authorList>
            <person name="Wendling C."/>
            <person name="Chibani C.M."/>
            <person name="Hertel R."/>
            <person name="Sproer C."/>
            <person name="Bunk B."/>
            <person name="Overmann J."/>
            <person name="Roth O."/>
            <person name="Liesegang H."/>
        </authorList>
    </citation>
    <scope>NUCLEOTIDE SEQUENCE</scope>
    <source>
        <strain evidence="1">K05K4</strain>
    </source>
</reference>
<evidence type="ECO:0000313" key="2">
    <source>
        <dbReference type="EMBL" id="EGQ9133642.1"/>
    </source>
</evidence>
<evidence type="ECO:0000313" key="1">
    <source>
        <dbReference type="EMBL" id="ARP18134.1"/>
    </source>
</evidence>
<reference evidence="2" key="2">
    <citation type="submission" date="2019-11" db="EMBL/GenBank/DDBJ databases">
        <authorList>
            <consortium name="PulseNet: The National Subtyping Network for Foodborne Disease Surveillance"/>
            <person name="Tarr C.L."/>
            <person name="Trees E."/>
            <person name="Katz L.S."/>
            <person name="Carleton-Romer H.A."/>
            <person name="Stroika S."/>
            <person name="Kucerova Z."/>
            <person name="Roache K.F."/>
            <person name="Sabol A.L."/>
            <person name="Besser J."/>
            <person name="Gerner-Smidt P."/>
        </authorList>
    </citation>
    <scope>NUCLEOTIDE SEQUENCE</scope>
    <source>
        <strain evidence="2">PNUSAV001129</strain>
    </source>
</reference>
<sequence>MVGNIVTKILNQYFDGNYGRMARLFGVSPMAVHKWEVDGEFPAKRGRTQQAHELTGIDHKTLTPSIYKSPEGFETRLREFRQVE</sequence>
<gene>
    <name evidence="2" type="ORF">GHY86_00555</name>
    <name evidence="1" type="ORF">K05K4_12960</name>
</gene>
<dbReference type="Gene3D" id="1.10.260.40">
    <property type="entry name" value="lambda repressor-like DNA-binding domains"/>
    <property type="match status" value="1"/>
</dbReference>
<dbReference type="InterPro" id="IPR010982">
    <property type="entry name" value="Lambda_DNA-bd_dom_sf"/>
</dbReference>
<organism evidence="1">
    <name type="scientific">Vibrio alginolyticus</name>
    <dbReference type="NCBI Taxonomy" id="663"/>
    <lineage>
        <taxon>Bacteria</taxon>
        <taxon>Pseudomonadati</taxon>
        <taxon>Pseudomonadota</taxon>
        <taxon>Gammaproteobacteria</taxon>
        <taxon>Vibrionales</taxon>
        <taxon>Vibrionaceae</taxon>
        <taxon>Vibrio</taxon>
    </lineage>
</organism>
<proteinExistence type="predicted"/>
<dbReference type="GO" id="GO:0003677">
    <property type="term" value="F:DNA binding"/>
    <property type="evidence" value="ECO:0007669"/>
    <property type="project" value="InterPro"/>
</dbReference>
<protein>
    <submittedName>
        <fullName evidence="1">Uncharacterized protein</fullName>
    </submittedName>
</protein>
<dbReference type="AlphaFoldDB" id="A0A1W6TQG7"/>
<dbReference type="EMBL" id="CP017902">
    <property type="protein sequence ID" value="ARP18134.1"/>
    <property type="molecule type" value="Genomic_DNA"/>
</dbReference>
<accession>A0A1W6TQG7</accession>
<dbReference type="RefSeq" id="WP_086046670.1">
    <property type="nucleotide sequence ID" value="NZ_CP017889.1"/>
</dbReference>
<dbReference type="EMBL" id="AAXMUW010000001">
    <property type="protein sequence ID" value="EGQ9133642.1"/>
    <property type="molecule type" value="Genomic_DNA"/>
</dbReference>
<name>A0A1W6TQG7_VIBAL</name>